<sequence>MDCSTAREAISAMLDGEDPGVSPAELDAHVAGCADCTAWQHEAATVNRLVRMEKATETPDFAGDAAIRFAPPSRPGPVDWPRWALVLTAIAQFSIVVAELFLPQPMPGGMQIEPGSHVEHEAVAFNFAVGVALLWVASRPRNARTQLPVLLSFTLVLAVLSTVDFIGGEVGWYRLASHVPLLLGVLCTALIGAREGRWPWPGGRADGQRTSTKTQTRLGQPGHAPTSRQERRPPAAHRDVA</sequence>
<feature type="transmembrane region" description="Helical" evidence="2">
    <location>
        <begin position="149"/>
        <end position="166"/>
    </location>
</feature>
<evidence type="ECO:0000259" key="3">
    <source>
        <dbReference type="Pfam" id="PF13490"/>
    </source>
</evidence>
<proteinExistence type="predicted"/>
<dbReference type="Proteomes" id="UP000440096">
    <property type="component" value="Unassembled WGS sequence"/>
</dbReference>
<keyword evidence="2" id="KW-1133">Transmembrane helix</keyword>
<protein>
    <recommendedName>
        <fullName evidence="3">Putative zinc-finger domain-containing protein</fullName>
    </recommendedName>
</protein>
<keyword evidence="2" id="KW-0472">Membrane</keyword>
<keyword evidence="5" id="KW-1185">Reference proteome</keyword>
<dbReference type="AlphaFoldDB" id="A0A6N7Z4M8"/>
<name>A0A6N7Z4M8_9PSEU</name>
<dbReference type="Pfam" id="PF13490">
    <property type="entry name" value="zf-HC2"/>
    <property type="match status" value="1"/>
</dbReference>
<comment type="caution">
    <text evidence="4">The sequence shown here is derived from an EMBL/GenBank/DDBJ whole genome shotgun (WGS) entry which is preliminary data.</text>
</comment>
<evidence type="ECO:0000256" key="1">
    <source>
        <dbReference type="SAM" id="MobiDB-lite"/>
    </source>
</evidence>
<feature type="compositionally biased region" description="Polar residues" evidence="1">
    <location>
        <begin position="208"/>
        <end position="218"/>
    </location>
</feature>
<feature type="domain" description="Putative zinc-finger" evidence="3">
    <location>
        <begin position="3"/>
        <end position="36"/>
    </location>
</feature>
<feature type="transmembrane region" description="Helical" evidence="2">
    <location>
        <begin position="83"/>
        <end position="102"/>
    </location>
</feature>
<keyword evidence="2" id="KW-0812">Transmembrane</keyword>
<dbReference type="OrthoDB" id="5197868at2"/>
<feature type="transmembrane region" description="Helical" evidence="2">
    <location>
        <begin position="172"/>
        <end position="193"/>
    </location>
</feature>
<evidence type="ECO:0000256" key="2">
    <source>
        <dbReference type="SAM" id="Phobius"/>
    </source>
</evidence>
<feature type="transmembrane region" description="Helical" evidence="2">
    <location>
        <begin position="122"/>
        <end position="137"/>
    </location>
</feature>
<organism evidence="4 5">
    <name type="scientific">Amycolatopsis pithecellobii</name>
    <dbReference type="NCBI Taxonomy" id="664692"/>
    <lineage>
        <taxon>Bacteria</taxon>
        <taxon>Bacillati</taxon>
        <taxon>Actinomycetota</taxon>
        <taxon>Actinomycetes</taxon>
        <taxon>Pseudonocardiales</taxon>
        <taxon>Pseudonocardiaceae</taxon>
        <taxon>Amycolatopsis</taxon>
    </lineage>
</organism>
<dbReference type="EMBL" id="WMBA01000010">
    <property type="protein sequence ID" value="MTD54206.1"/>
    <property type="molecule type" value="Genomic_DNA"/>
</dbReference>
<feature type="region of interest" description="Disordered" evidence="1">
    <location>
        <begin position="201"/>
        <end position="241"/>
    </location>
</feature>
<evidence type="ECO:0000313" key="4">
    <source>
        <dbReference type="EMBL" id="MTD54206.1"/>
    </source>
</evidence>
<feature type="compositionally biased region" description="Basic and acidic residues" evidence="1">
    <location>
        <begin position="228"/>
        <end position="241"/>
    </location>
</feature>
<reference evidence="4 5" key="1">
    <citation type="submission" date="2019-11" db="EMBL/GenBank/DDBJ databases">
        <title>Draft genome of Amycolatopsis RM579.</title>
        <authorList>
            <person name="Duangmal K."/>
            <person name="Mingma R."/>
        </authorList>
    </citation>
    <scope>NUCLEOTIDE SEQUENCE [LARGE SCALE GENOMIC DNA]</scope>
    <source>
        <strain evidence="4 5">RM579</strain>
    </source>
</reference>
<accession>A0A6N7Z4M8</accession>
<dbReference type="InterPro" id="IPR027383">
    <property type="entry name" value="Znf_put"/>
</dbReference>
<evidence type="ECO:0000313" key="5">
    <source>
        <dbReference type="Proteomes" id="UP000440096"/>
    </source>
</evidence>
<gene>
    <name evidence="4" type="ORF">GKO32_09490</name>
</gene>